<organism evidence="3 4">
    <name type="scientific">Streptomyces alkaliterrae</name>
    <dbReference type="NCBI Taxonomy" id="2213162"/>
    <lineage>
        <taxon>Bacteria</taxon>
        <taxon>Bacillati</taxon>
        <taxon>Actinomycetota</taxon>
        <taxon>Actinomycetes</taxon>
        <taxon>Kitasatosporales</taxon>
        <taxon>Streptomycetaceae</taxon>
        <taxon>Streptomyces</taxon>
    </lineage>
</organism>
<evidence type="ECO:0000313" key="5">
    <source>
        <dbReference type="Proteomes" id="UP000517765"/>
    </source>
</evidence>
<dbReference type="RefSeq" id="WP_143649528.1">
    <property type="nucleotide sequence ID" value="NZ_JABJWZ010000207.1"/>
</dbReference>
<evidence type="ECO:0000313" key="1">
    <source>
        <dbReference type="EMBL" id="MBB1255467.1"/>
    </source>
</evidence>
<reference evidence="5 6" key="2">
    <citation type="submission" date="2020-05" db="EMBL/GenBank/DDBJ databases">
        <title>Classification of alakaliphilic streptomycetes isolated from an alkaline soil next to Lonar Crater, India and a proposal for the recognition of Streptomyces alkaliterrae sp. nov.</title>
        <authorList>
            <person name="Golinska P."/>
        </authorList>
    </citation>
    <scope>NUCLEOTIDE SEQUENCE [LARGE SCALE GENOMIC DNA]</scope>
    <source>
        <strain evidence="6">OF3</strain>
        <strain evidence="5">OF8</strain>
    </source>
</reference>
<protein>
    <submittedName>
        <fullName evidence="3">Uncharacterized protein</fullName>
    </submittedName>
</protein>
<proteinExistence type="predicted"/>
<reference evidence="1" key="3">
    <citation type="journal article" name="Syst. Appl. Microbiol.">
        <title>Streptomyces alkaliterrae sp. nov., isolated from an alkaline soil, and emended descriptions of Streptomyces alkaliphilus, Streptomyces calidiresistens and Streptomyces durbertensis.</title>
        <authorList>
            <person name="Swiecimska M."/>
            <person name="Golinska P."/>
            <person name="Nouioui I."/>
            <person name="Wypij M."/>
            <person name="Rai M."/>
            <person name="Sangal V."/>
            <person name="Goodfellow M."/>
        </authorList>
    </citation>
    <scope>NUCLEOTIDE SEQUENCE</scope>
    <source>
        <strain evidence="1">OF3</strain>
        <strain evidence="2">OF8</strain>
    </source>
</reference>
<keyword evidence="4" id="KW-1185">Reference proteome</keyword>
<dbReference type="AlphaFoldDB" id="A0A5P0YUH6"/>
<sequence length="251" mass="27511">MQSEIFSSDDVQRSPISRNLARELAAGSIDSPDELYETAVDLATSLTNGHWRDDKYPPDERLDRAAAEQLVAAMKCGPALLTSRSLVFPQAIIGLEGGEPLRQPKLFYDRFLCGKPAGVLWTSSLLAPGLPAWAMVAESGYVAGQDPVEGVEFFADADEFSVFTINSPCDFAELCEEFGSVMMGSNRVLDWRRVSEVHHAVHLTFSGLILAQGVPVQTSTGTMTLNGWDSESTVWLRIPESARLGRRFLVE</sequence>
<dbReference type="Proteomes" id="UP000320857">
    <property type="component" value="Unassembled WGS sequence"/>
</dbReference>
<dbReference type="EMBL" id="VJYK02000223">
    <property type="protein sequence ID" value="MQS03963.1"/>
    <property type="molecule type" value="Genomic_DNA"/>
</dbReference>
<dbReference type="Proteomes" id="UP000517765">
    <property type="component" value="Unassembled WGS sequence"/>
</dbReference>
<evidence type="ECO:0000313" key="2">
    <source>
        <dbReference type="EMBL" id="MBB1260722.1"/>
    </source>
</evidence>
<dbReference type="EMBL" id="JABJWZ010000207">
    <property type="protein sequence ID" value="MBB1255467.1"/>
    <property type="molecule type" value="Genomic_DNA"/>
</dbReference>
<evidence type="ECO:0000313" key="4">
    <source>
        <dbReference type="Proteomes" id="UP000320857"/>
    </source>
</evidence>
<reference evidence="3 4" key="1">
    <citation type="submission" date="2019-10" db="EMBL/GenBank/DDBJ databases">
        <title>Streptomyces sp. nov., a novel actinobacterium isolated from alkaline environment.</title>
        <authorList>
            <person name="Golinska P."/>
        </authorList>
    </citation>
    <scope>NUCLEOTIDE SEQUENCE [LARGE SCALE GENOMIC DNA]</scope>
    <source>
        <strain evidence="3 4">OF1</strain>
    </source>
</reference>
<dbReference type="EMBL" id="JABJXA010000114">
    <property type="protein sequence ID" value="MBB1260722.1"/>
    <property type="molecule type" value="Genomic_DNA"/>
</dbReference>
<comment type="caution">
    <text evidence="3">The sequence shown here is derived from an EMBL/GenBank/DDBJ whole genome shotgun (WGS) entry which is preliminary data.</text>
</comment>
<accession>A0A5P0YUH6</accession>
<name>A0A5P0YUH6_9ACTN</name>
<evidence type="ECO:0000313" key="3">
    <source>
        <dbReference type="EMBL" id="MQS03963.1"/>
    </source>
</evidence>
<dbReference type="OrthoDB" id="5149542at2"/>
<dbReference type="Proteomes" id="UP000525686">
    <property type="component" value="Unassembled WGS sequence"/>
</dbReference>
<gene>
    <name evidence="3" type="ORF">FNX44_019210</name>
    <name evidence="1" type="ORF">H3146_19210</name>
    <name evidence="2" type="ORF">H3147_18105</name>
</gene>
<evidence type="ECO:0000313" key="6">
    <source>
        <dbReference type="Proteomes" id="UP000525686"/>
    </source>
</evidence>